<gene>
    <name evidence="1" type="ORF">AVDCRST_MAG78-3500</name>
</gene>
<accession>A0A6J4QRX5</accession>
<dbReference type="EMBL" id="CADCVB010000229">
    <property type="protein sequence ID" value="CAA9451883.1"/>
    <property type="molecule type" value="Genomic_DNA"/>
</dbReference>
<sequence>MLSANLLLAVLAAFSAGSTGGFTGFGISMILVPLLAGDHLHTLVRGLR</sequence>
<proteinExistence type="predicted"/>
<evidence type="ECO:0000313" key="1">
    <source>
        <dbReference type="EMBL" id="CAA9451883.1"/>
    </source>
</evidence>
<reference evidence="1" key="1">
    <citation type="submission" date="2020-02" db="EMBL/GenBank/DDBJ databases">
        <authorList>
            <person name="Meier V. D."/>
        </authorList>
    </citation>
    <scope>NUCLEOTIDE SEQUENCE</scope>
    <source>
        <strain evidence="1">AVDCRST_MAG78</strain>
    </source>
</reference>
<name>A0A6J4QRX5_9ACTN</name>
<dbReference type="AlphaFoldDB" id="A0A6J4QRX5"/>
<organism evidence="1">
    <name type="scientific">uncultured Rubrobacteraceae bacterium</name>
    <dbReference type="NCBI Taxonomy" id="349277"/>
    <lineage>
        <taxon>Bacteria</taxon>
        <taxon>Bacillati</taxon>
        <taxon>Actinomycetota</taxon>
        <taxon>Rubrobacteria</taxon>
        <taxon>Rubrobacterales</taxon>
        <taxon>Rubrobacteraceae</taxon>
        <taxon>environmental samples</taxon>
    </lineage>
</organism>
<protein>
    <submittedName>
        <fullName evidence="1">Uncharacterized protein</fullName>
    </submittedName>
</protein>